<name>A0ABR1Y9E5_9PEZI</name>
<evidence type="ECO:0000313" key="2">
    <source>
        <dbReference type="Proteomes" id="UP001492380"/>
    </source>
</evidence>
<keyword evidence="2" id="KW-1185">Reference proteome</keyword>
<dbReference type="EMBL" id="JBBWRZ010000014">
    <property type="protein sequence ID" value="KAK8223161.1"/>
    <property type="molecule type" value="Genomic_DNA"/>
</dbReference>
<dbReference type="Proteomes" id="UP001492380">
    <property type="component" value="Unassembled WGS sequence"/>
</dbReference>
<comment type="caution">
    <text evidence="1">The sequence shown here is derived from an EMBL/GenBank/DDBJ whole genome shotgun (WGS) entry which is preliminary data.</text>
</comment>
<gene>
    <name evidence="1" type="ORF">HDK90DRAFT_544662</name>
</gene>
<organism evidence="1 2">
    <name type="scientific">Phyllosticta capitalensis</name>
    <dbReference type="NCBI Taxonomy" id="121624"/>
    <lineage>
        <taxon>Eukaryota</taxon>
        <taxon>Fungi</taxon>
        <taxon>Dikarya</taxon>
        <taxon>Ascomycota</taxon>
        <taxon>Pezizomycotina</taxon>
        <taxon>Dothideomycetes</taxon>
        <taxon>Dothideomycetes incertae sedis</taxon>
        <taxon>Botryosphaeriales</taxon>
        <taxon>Phyllostictaceae</taxon>
        <taxon>Phyllosticta</taxon>
    </lineage>
</organism>
<sequence>MSSNHDPNQLSAALSNIALSYETQIFKEEYVYAKGLLDDAQCFEKAETTRLREIVHVLTTENSLLAPSDQQDTESITTAVARILSESPVRSLSSPCASFYDELAPRLANFIEDNEEQFRTDAKFEMIWKGFRHAQATENYMCRLTKMIQELATKNYNLSTIWIRRAIGPERERLEAINGGPAHPDAFVRSVPFEVRSDQVAQHGPFAGLRELEKLCGGRDLVLRKTMPVEGIEGAVYHPLSPVYVPSFLGQGIPITSVAIELADDSVPCNHNTHDAKTAPGGSRLWVAKDVETGKKWIL</sequence>
<reference evidence="1 2" key="1">
    <citation type="submission" date="2024-04" db="EMBL/GenBank/DDBJ databases">
        <title>Phyllosticta paracitricarpa is synonymous to the EU quarantine fungus P. citricarpa based on phylogenomic analyses.</title>
        <authorList>
            <consortium name="Lawrence Berkeley National Laboratory"/>
            <person name="Van Ingen-Buijs V.A."/>
            <person name="Van Westerhoven A.C."/>
            <person name="Haridas S."/>
            <person name="Skiadas P."/>
            <person name="Martin F."/>
            <person name="Groenewald J.Z."/>
            <person name="Crous P.W."/>
            <person name="Seidl M.F."/>
        </authorList>
    </citation>
    <scope>NUCLEOTIDE SEQUENCE [LARGE SCALE GENOMIC DNA]</scope>
    <source>
        <strain evidence="1 2">CBS 123374</strain>
    </source>
</reference>
<evidence type="ECO:0000313" key="1">
    <source>
        <dbReference type="EMBL" id="KAK8223161.1"/>
    </source>
</evidence>
<protein>
    <submittedName>
        <fullName evidence="1">Uncharacterized protein</fullName>
    </submittedName>
</protein>
<proteinExistence type="predicted"/>
<accession>A0ABR1Y9E5</accession>